<dbReference type="Proteomes" id="UP000594034">
    <property type="component" value="Chromosome"/>
</dbReference>
<dbReference type="OrthoDB" id="5590272at2"/>
<proteinExistence type="predicted"/>
<sequence length="94" mass="10971">MNRFEIWSQRGQSWVYDVAALRRQVLALEGEVMVRYVNRLGAPCSLFLVIEGQTARQRFKPGMPPLDWEWLRQALHEPALPLSLAPRNPYPRQP</sequence>
<dbReference type="EMBL" id="CP040449">
    <property type="protein sequence ID" value="QFI54514.1"/>
    <property type="molecule type" value="Genomic_DNA"/>
</dbReference>
<protein>
    <submittedName>
        <fullName evidence="1">Uncharacterized protein</fullName>
    </submittedName>
</protein>
<reference evidence="1 2" key="1">
    <citation type="submission" date="2019-05" db="EMBL/GenBank/DDBJ databases">
        <title>OXA-830, a novel chromosomally encoded expanded-spectrum class D beta-lactamase in Aeromonas simiae.</title>
        <authorList>
            <person name="Zhou W."/>
            <person name="Chen Q."/>
        </authorList>
    </citation>
    <scope>NUCLEOTIDE SEQUENCE [LARGE SCALE GENOMIC DNA]</scope>
    <source>
        <strain evidence="1 2">A6</strain>
    </source>
</reference>
<organism evidence="1 2">
    <name type="scientific">Aeromonas simiae</name>
    <dbReference type="NCBI Taxonomy" id="218936"/>
    <lineage>
        <taxon>Bacteria</taxon>
        <taxon>Pseudomonadati</taxon>
        <taxon>Pseudomonadota</taxon>
        <taxon>Gammaproteobacteria</taxon>
        <taxon>Aeromonadales</taxon>
        <taxon>Aeromonadaceae</taxon>
        <taxon>Aeromonas</taxon>
    </lineage>
</organism>
<keyword evidence="2" id="KW-1185">Reference proteome</keyword>
<name>A0A5J6WW41_9GAMM</name>
<gene>
    <name evidence="1" type="ORF">FE240_07270</name>
</gene>
<evidence type="ECO:0000313" key="2">
    <source>
        <dbReference type="Proteomes" id="UP000594034"/>
    </source>
</evidence>
<accession>A0A5J6WW41</accession>
<dbReference type="RefSeq" id="WP_042047434.1">
    <property type="nucleotide sequence ID" value="NZ_CDBY01000057.1"/>
</dbReference>
<dbReference type="AlphaFoldDB" id="A0A5J6WW41"/>
<evidence type="ECO:0000313" key="1">
    <source>
        <dbReference type="EMBL" id="QFI54514.1"/>
    </source>
</evidence>
<dbReference type="KEGG" id="asim:FE240_07270"/>